<dbReference type="PANTHER" id="PTHR32141">
    <property type="match status" value="1"/>
</dbReference>
<dbReference type="PANTHER" id="PTHR32141:SF91">
    <property type="entry name" value="F-BOX DOMAIN-CONTAINING PROTEIN"/>
    <property type="match status" value="1"/>
</dbReference>
<evidence type="ECO:0000313" key="3">
    <source>
        <dbReference type="Proteomes" id="UP000823388"/>
    </source>
</evidence>
<dbReference type="Pfam" id="PF00646">
    <property type="entry name" value="F-box"/>
    <property type="match status" value="1"/>
</dbReference>
<accession>A0A8T0X1T3</accession>
<dbReference type="AlphaFoldDB" id="A0A8T0X1T3"/>
<protein>
    <recommendedName>
        <fullName evidence="1">F-box domain-containing protein</fullName>
    </recommendedName>
</protein>
<dbReference type="InterPro" id="IPR055302">
    <property type="entry name" value="F-box_dom-containing"/>
</dbReference>
<dbReference type="SUPFAM" id="SSF81383">
    <property type="entry name" value="F-box domain"/>
    <property type="match status" value="1"/>
</dbReference>
<dbReference type="EMBL" id="CM029038">
    <property type="protein sequence ID" value="KAG2649479.1"/>
    <property type="molecule type" value="Genomic_DNA"/>
</dbReference>
<dbReference type="Pfam" id="PF08387">
    <property type="entry name" value="FBD"/>
    <property type="match status" value="1"/>
</dbReference>
<reference evidence="2" key="1">
    <citation type="submission" date="2020-05" db="EMBL/GenBank/DDBJ databases">
        <title>WGS assembly of Panicum virgatum.</title>
        <authorList>
            <person name="Lovell J.T."/>
            <person name="Jenkins J."/>
            <person name="Shu S."/>
            <person name="Juenger T.E."/>
            <person name="Schmutz J."/>
        </authorList>
    </citation>
    <scope>NUCLEOTIDE SEQUENCE</scope>
    <source>
        <strain evidence="2">AP13</strain>
    </source>
</reference>
<dbReference type="SMART" id="SM00579">
    <property type="entry name" value="FBD"/>
    <property type="match status" value="1"/>
</dbReference>
<gene>
    <name evidence="2" type="ORF">PVAP13_1NG100238</name>
</gene>
<dbReference type="OrthoDB" id="602515at2759"/>
<evidence type="ECO:0000313" key="2">
    <source>
        <dbReference type="EMBL" id="KAG2649479.1"/>
    </source>
</evidence>
<dbReference type="Proteomes" id="UP000823388">
    <property type="component" value="Chromosome 1N"/>
</dbReference>
<dbReference type="InterPro" id="IPR001810">
    <property type="entry name" value="F-box_dom"/>
</dbReference>
<dbReference type="InterPro" id="IPR055411">
    <property type="entry name" value="LRR_FXL15/At3g58940/PEG3-like"/>
</dbReference>
<dbReference type="Pfam" id="PF24758">
    <property type="entry name" value="LRR_At5g56370"/>
    <property type="match status" value="1"/>
</dbReference>
<organism evidence="2 3">
    <name type="scientific">Panicum virgatum</name>
    <name type="common">Blackwell switchgrass</name>
    <dbReference type="NCBI Taxonomy" id="38727"/>
    <lineage>
        <taxon>Eukaryota</taxon>
        <taxon>Viridiplantae</taxon>
        <taxon>Streptophyta</taxon>
        <taxon>Embryophyta</taxon>
        <taxon>Tracheophyta</taxon>
        <taxon>Spermatophyta</taxon>
        <taxon>Magnoliopsida</taxon>
        <taxon>Liliopsida</taxon>
        <taxon>Poales</taxon>
        <taxon>Poaceae</taxon>
        <taxon>PACMAD clade</taxon>
        <taxon>Panicoideae</taxon>
        <taxon>Panicodae</taxon>
        <taxon>Paniceae</taxon>
        <taxon>Panicinae</taxon>
        <taxon>Panicum</taxon>
        <taxon>Panicum sect. Hiantes</taxon>
    </lineage>
</organism>
<name>A0A8T0X1T3_PANVG</name>
<dbReference type="InterPro" id="IPR053781">
    <property type="entry name" value="F-box_AtFBL13-like"/>
</dbReference>
<dbReference type="InterPro" id="IPR036047">
    <property type="entry name" value="F-box-like_dom_sf"/>
</dbReference>
<comment type="caution">
    <text evidence="2">The sequence shown here is derived from an EMBL/GenBank/DDBJ whole genome shotgun (WGS) entry which is preliminary data.</text>
</comment>
<dbReference type="CDD" id="cd22160">
    <property type="entry name" value="F-box_AtFBL13-like"/>
    <property type="match status" value="1"/>
</dbReference>
<dbReference type="InterPro" id="IPR006566">
    <property type="entry name" value="FBD"/>
</dbReference>
<proteinExistence type="predicted"/>
<feature type="domain" description="F-box" evidence="1">
    <location>
        <begin position="68"/>
        <end position="101"/>
    </location>
</feature>
<keyword evidence="3" id="KW-1185">Reference proteome</keyword>
<dbReference type="PROSITE" id="PS50181">
    <property type="entry name" value="FBOX"/>
    <property type="match status" value="1"/>
</dbReference>
<sequence length="521" mass="57203">MANQNPSPFVHIDARSAAGALSRGQDPHALERGTSAVLYYLYTSLPDLPVSASACLSALPASPSADSTDRISALPGAVLREIVSRLPVKDAARTAVLSKRWLPIWRGTPLVLDDTNLRPRALVGRAPTRADSPALTAAITRVLAAHPGPFRAVYLVRSYMDAHQQQLAHWLRLLAAKGVEELVLVNRPWPIDMPLPGTILNIATLTRLFIGVWKFPDTTGLPRRGCGGRGALFPHLRELVVCCVSMENRDMDFLLTGSPVLETLGIQGYKKGALCLRLVGQYLQCVQICLSVVETIAVVEAPLLERLILWEPLDGSCIRLKIGHAPKLRILGYLEPGIYTLEMRNTVINSRKGVSSSTMAPSLKVLALSVRFGVSSDAKMFPALLRCFPNVDTLHIVSEKTVEATGKLNLKFWRENGPIESIQSCIKVMTFREFRGDRSELDFLKFFMKTARVLEKVEITSAVGCFTSIDQLQSKVLALDPDNWASDDCSLAVYIGSGEGSDIWNFRRGLDVSVGDPFARY</sequence>
<evidence type="ECO:0000259" key="1">
    <source>
        <dbReference type="PROSITE" id="PS50181"/>
    </source>
</evidence>